<feature type="compositionally biased region" description="Basic and acidic residues" evidence="1">
    <location>
        <begin position="63"/>
        <end position="73"/>
    </location>
</feature>
<comment type="caution">
    <text evidence="2">The sequence shown here is derived from an EMBL/GenBank/DDBJ whole genome shotgun (WGS) entry which is preliminary data.</text>
</comment>
<dbReference type="EMBL" id="QZCW01000002">
    <property type="protein sequence ID" value="MCW5321665.1"/>
    <property type="molecule type" value="Genomic_DNA"/>
</dbReference>
<dbReference type="Proteomes" id="UP001208935">
    <property type="component" value="Unassembled WGS sequence"/>
</dbReference>
<protein>
    <recommendedName>
        <fullName evidence="4">YD repeat-containing protein</fullName>
    </recommendedName>
</protein>
<evidence type="ECO:0000256" key="1">
    <source>
        <dbReference type="SAM" id="MobiDB-lite"/>
    </source>
</evidence>
<evidence type="ECO:0008006" key="4">
    <source>
        <dbReference type="Google" id="ProtNLM"/>
    </source>
</evidence>
<proteinExistence type="predicted"/>
<name>A0ABT3KV38_9BURK</name>
<evidence type="ECO:0000313" key="2">
    <source>
        <dbReference type="EMBL" id="MCW5321665.1"/>
    </source>
</evidence>
<dbReference type="RefSeq" id="WP_010106738.1">
    <property type="nucleotide sequence ID" value="NZ_RCAO01000009.1"/>
</dbReference>
<dbReference type="Gene3D" id="2.180.10.10">
    <property type="entry name" value="RHS repeat-associated core"/>
    <property type="match status" value="1"/>
</dbReference>
<accession>A0ABT3KV38</accession>
<feature type="region of interest" description="Disordered" evidence="1">
    <location>
        <begin position="1"/>
        <end position="77"/>
    </location>
</feature>
<keyword evidence="3" id="KW-1185">Reference proteome</keyword>
<gene>
    <name evidence="2" type="ORF">D5039_11020</name>
</gene>
<organism evidence="2 3">
    <name type="scientific">Verminephrobacter aporrectodeae subsp. tuberculatae</name>
    <dbReference type="NCBI Taxonomy" id="1110392"/>
    <lineage>
        <taxon>Bacteria</taxon>
        <taxon>Pseudomonadati</taxon>
        <taxon>Pseudomonadota</taxon>
        <taxon>Betaproteobacteria</taxon>
        <taxon>Burkholderiales</taxon>
        <taxon>Comamonadaceae</taxon>
        <taxon>Verminephrobacter</taxon>
    </lineage>
</organism>
<feature type="compositionally biased region" description="Polar residues" evidence="1">
    <location>
        <begin position="1"/>
        <end position="27"/>
    </location>
</feature>
<evidence type="ECO:0000313" key="3">
    <source>
        <dbReference type="Proteomes" id="UP001208935"/>
    </source>
</evidence>
<reference evidence="3" key="1">
    <citation type="submission" date="2023-07" db="EMBL/GenBank/DDBJ databases">
        <title>Verminephrobacter genomes.</title>
        <authorList>
            <person name="Lund M.B."/>
        </authorList>
    </citation>
    <scope>NUCLEOTIDE SEQUENCE [LARGE SCALE GENOMIC DNA]</scope>
    <source>
        <strain evidence="3">AtM5-05</strain>
    </source>
</reference>
<sequence length="103" mass="11811">MSNEQNGQTRFRYNSATQLISTRSTGPGRSRPQEQSYHYDALGQPLEHPTQSGHYQHDPQGLRTDRRTIRHQADSSTRNSLTRYTYVCYPLHTGTLDLCNNVS</sequence>